<evidence type="ECO:0000313" key="1">
    <source>
        <dbReference type="EMBL" id="QHT93246.1"/>
    </source>
</evidence>
<protein>
    <submittedName>
        <fullName evidence="1">Uncharacterized protein</fullName>
    </submittedName>
</protein>
<organism evidence="1">
    <name type="scientific">viral metagenome</name>
    <dbReference type="NCBI Taxonomy" id="1070528"/>
    <lineage>
        <taxon>unclassified sequences</taxon>
        <taxon>metagenomes</taxon>
        <taxon>organismal metagenomes</taxon>
    </lineage>
</organism>
<name>A0A6C0ILD9_9ZZZZ</name>
<proteinExistence type="predicted"/>
<sequence length="192" mass="20858">MDCSLHLEDMHCKSEQMNDCVGPVDSMGAVNMQEVVLFFNDISGNNAFESALEFDYTTTMNNGIYGWVDGSSNTANITFSNLTSSNAFVFAEIYARCDATAGNNDAENDVLFDLSAVSHDVNSLSIIDIDTRSVYKGDQAHLSFGPSASKPLGSTNTNTLTVHKNNAYRLKVKTGGGYSLTEVKLIIKVRDI</sequence>
<dbReference type="AlphaFoldDB" id="A0A6C0ILD9"/>
<reference evidence="1" key="1">
    <citation type="journal article" date="2020" name="Nature">
        <title>Giant virus diversity and host interactions through global metagenomics.</title>
        <authorList>
            <person name="Schulz F."/>
            <person name="Roux S."/>
            <person name="Paez-Espino D."/>
            <person name="Jungbluth S."/>
            <person name="Walsh D.A."/>
            <person name="Denef V.J."/>
            <person name="McMahon K.D."/>
            <person name="Konstantinidis K.T."/>
            <person name="Eloe-Fadrosh E.A."/>
            <person name="Kyrpides N.C."/>
            <person name="Woyke T."/>
        </authorList>
    </citation>
    <scope>NUCLEOTIDE SEQUENCE</scope>
    <source>
        <strain evidence="1">GVMAG-M-3300023210-19</strain>
    </source>
</reference>
<accession>A0A6C0ILD9</accession>
<dbReference type="EMBL" id="MN740203">
    <property type="protein sequence ID" value="QHT93246.1"/>
    <property type="molecule type" value="Genomic_DNA"/>
</dbReference>